<gene>
    <name evidence="1" type="ORF">RIF29_06999</name>
</gene>
<organism evidence="1 2">
    <name type="scientific">Crotalaria pallida</name>
    <name type="common">Smooth rattlebox</name>
    <name type="synonym">Crotalaria striata</name>
    <dbReference type="NCBI Taxonomy" id="3830"/>
    <lineage>
        <taxon>Eukaryota</taxon>
        <taxon>Viridiplantae</taxon>
        <taxon>Streptophyta</taxon>
        <taxon>Embryophyta</taxon>
        <taxon>Tracheophyta</taxon>
        <taxon>Spermatophyta</taxon>
        <taxon>Magnoliopsida</taxon>
        <taxon>eudicotyledons</taxon>
        <taxon>Gunneridae</taxon>
        <taxon>Pentapetalae</taxon>
        <taxon>rosids</taxon>
        <taxon>fabids</taxon>
        <taxon>Fabales</taxon>
        <taxon>Fabaceae</taxon>
        <taxon>Papilionoideae</taxon>
        <taxon>50 kb inversion clade</taxon>
        <taxon>genistoids sensu lato</taxon>
        <taxon>core genistoids</taxon>
        <taxon>Crotalarieae</taxon>
        <taxon>Crotalaria</taxon>
    </lineage>
</organism>
<proteinExistence type="predicted"/>
<dbReference type="Proteomes" id="UP001372338">
    <property type="component" value="Unassembled WGS sequence"/>
</dbReference>
<keyword evidence="2" id="KW-1185">Reference proteome</keyword>
<accession>A0AAN9J3R8</accession>
<dbReference type="AlphaFoldDB" id="A0AAN9J3R8"/>
<evidence type="ECO:0000313" key="1">
    <source>
        <dbReference type="EMBL" id="KAK7291672.1"/>
    </source>
</evidence>
<protein>
    <submittedName>
        <fullName evidence="1">Uncharacterized protein</fullName>
    </submittedName>
</protein>
<reference evidence="1 2" key="1">
    <citation type="submission" date="2024-01" db="EMBL/GenBank/DDBJ databases">
        <title>The genomes of 5 underutilized Papilionoideae crops provide insights into root nodulation and disease resistanc.</title>
        <authorList>
            <person name="Yuan L."/>
        </authorList>
    </citation>
    <scope>NUCLEOTIDE SEQUENCE [LARGE SCALE GENOMIC DNA]</scope>
    <source>
        <strain evidence="1">ZHUSHIDOU_FW_LH</strain>
        <tissue evidence="1">Leaf</tissue>
    </source>
</reference>
<comment type="caution">
    <text evidence="1">The sequence shown here is derived from an EMBL/GenBank/DDBJ whole genome shotgun (WGS) entry which is preliminary data.</text>
</comment>
<evidence type="ECO:0000313" key="2">
    <source>
        <dbReference type="Proteomes" id="UP001372338"/>
    </source>
</evidence>
<dbReference type="EMBL" id="JAYWIO010000001">
    <property type="protein sequence ID" value="KAK7291672.1"/>
    <property type="molecule type" value="Genomic_DNA"/>
</dbReference>
<sequence length="78" mass="8541">MKTSSPVLIAYLKMVVTRIRGMTLRFVVMDLNSTLSSSLCRGLISAPPSSAVAPSSRVEEIINSTLFRYIRTSLCSLC</sequence>
<name>A0AAN9J3R8_CROPI</name>